<dbReference type="HOGENOM" id="CLU_3268034_0_0_9"/>
<evidence type="ECO:0000313" key="2">
    <source>
        <dbReference type="EMBL" id="EEG73313.1"/>
    </source>
</evidence>
<dbReference type="EMBL" id="ABYI02000028">
    <property type="protein sequence ID" value="EEG73313.1"/>
    <property type="molecule type" value="Genomic_DNA"/>
</dbReference>
<sequence length="41" mass="4986">MTYYILLPLLKLNMILIFYPFNLVTFTMVLLYSIVKLKTNW</sequence>
<dbReference type="STRING" id="553973.CLOHYLEM_06598"/>
<name>C0C3D6_9FIRM</name>
<evidence type="ECO:0000313" key="3">
    <source>
        <dbReference type="Proteomes" id="UP000004893"/>
    </source>
</evidence>
<comment type="caution">
    <text evidence="2">The sequence shown here is derived from an EMBL/GenBank/DDBJ whole genome shotgun (WGS) entry which is preliminary data.</text>
</comment>
<dbReference type="AlphaFoldDB" id="C0C3D6"/>
<protein>
    <submittedName>
        <fullName evidence="2">Uncharacterized protein</fullName>
    </submittedName>
</protein>
<dbReference type="Proteomes" id="UP000004893">
    <property type="component" value="Unassembled WGS sequence"/>
</dbReference>
<reference evidence="2" key="2">
    <citation type="submission" date="2013-06" db="EMBL/GenBank/DDBJ databases">
        <title>Draft genome sequence of Clostridium hylemonae (DSM 15053).</title>
        <authorList>
            <person name="Sudarsanam P."/>
            <person name="Ley R."/>
            <person name="Guruge J."/>
            <person name="Turnbaugh P.J."/>
            <person name="Mahowald M."/>
            <person name="Liep D."/>
            <person name="Gordon J."/>
        </authorList>
    </citation>
    <scope>NUCLEOTIDE SEQUENCE</scope>
    <source>
        <strain evidence="2">DSM 15053</strain>
    </source>
</reference>
<evidence type="ECO:0000256" key="1">
    <source>
        <dbReference type="SAM" id="Phobius"/>
    </source>
</evidence>
<keyword evidence="1" id="KW-0812">Transmembrane</keyword>
<keyword evidence="1" id="KW-1133">Transmembrane helix</keyword>
<proteinExistence type="predicted"/>
<organism evidence="2 3">
    <name type="scientific">[Clostridium] hylemonae DSM 15053</name>
    <dbReference type="NCBI Taxonomy" id="553973"/>
    <lineage>
        <taxon>Bacteria</taxon>
        <taxon>Bacillati</taxon>
        <taxon>Bacillota</taxon>
        <taxon>Clostridia</taxon>
        <taxon>Lachnospirales</taxon>
        <taxon>Lachnospiraceae</taxon>
    </lineage>
</organism>
<keyword evidence="3" id="KW-1185">Reference proteome</keyword>
<keyword evidence="1" id="KW-0472">Membrane</keyword>
<reference evidence="2" key="1">
    <citation type="submission" date="2009-02" db="EMBL/GenBank/DDBJ databases">
        <authorList>
            <person name="Fulton L."/>
            <person name="Clifton S."/>
            <person name="Fulton B."/>
            <person name="Xu J."/>
            <person name="Minx P."/>
            <person name="Pepin K.H."/>
            <person name="Johnson M."/>
            <person name="Bhonagiri V."/>
            <person name="Nash W.E."/>
            <person name="Mardis E.R."/>
            <person name="Wilson R.K."/>
        </authorList>
    </citation>
    <scope>NUCLEOTIDE SEQUENCE [LARGE SCALE GENOMIC DNA]</scope>
    <source>
        <strain evidence="2">DSM 15053</strain>
    </source>
</reference>
<gene>
    <name evidence="2" type="ORF">CLOHYLEM_06598</name>
</gene>
<accession>C0C3D6</accession>
<feature type="transmembrane region" description="Helical" evidence="1">
    <location>
        <begin position="12"/>
        <end position="35"/>
    </location>
</feature>